<dbReference type="GO" id="GO:0004812">
    <property type="term" value="F:aminoacyl-tRNA ligase activity"/>
    <property type="evidence" value="ECO:0007669"/>
    <property type="project" value="InterPro"/>
</dbReference>
<dbReference type="AlphaFoldDB" id="A0A5B9MQC2"/>
<dbReference type="SUPFAM" id="SSF53649">
    <property type="entry name" value="Alkaline phosphatase-like"/>
    <property type="match status" value="1"/>
</dbReference>
<evidence type="ECO:0000256" key="3">
    <source>
        <dbReference type="ARBA" id="ARBA00022801"/>
    </source>
</evidence>
<feature type="domain" description="Sulfatase N-terminal" evidence="5">
    <location>
        <begin position="7"/>
        <end position="330"/>
    </location>
</feature>
<dbReference type="InterPro" id="IPR000917">
    <property type="entry name" value="Sulfatase_N"/>
</dbReference>
<evidence type="ECO:0000313" key="6">
    <source>
        <dbReference type="EMBL" id="QEG02411.1"/>
    </source>
</evidence>
<dbReference type="PANTHER" id="PTHR42693">
    <property type="entry name" value="ARYLSULFATASE FAMILY MEMBER"/>
    <property type="match status" value="1"/>
</dbReference>
<organism evidence="6 7">
    <name type="scientific">Stieleria maiorica</name>
    <dbReference type="NCBI Taxonomy" id="2795974"/>
    <lineage>
        <taxon>Bacteria</taxon>
        <taxon>Pseudomonadati</taxon>
        <taxon>Planctomycetota</taxon>
        <taxon>Planctomycetia</taxon>
        <taxon>Pirellulales</taxon>
        <taxon>Pirellulaceae</taxon>
        <taxon>Stieleria</taxon>
    </lineage>
</organism>
<keyword evidence="3 6" id="KW-0378">Hydrolase</keyword>
<dbReference type="Gene3D" id="3.30.1120.10">
    <property type="match status" value="1"/>
</dbReference>
<evidence type="ECO:0000256" key="2">
    <source>
        <dbReference type="ARBA" id="ARBA00022723"/>
    </source>
</evidence>
<dbReference type="InterPro" id="IPR017850">
    <property type="entry name" value="Alkaline_phosphatase_core_sf"/>
</dbReference>
<dbReference type="Pfam" id="PF00884">
    <property type="entry name" value="Sulfatase"/>
    <property type="match status" value="1"/>
</dbReference>
<dbReference type="EMBL" id="CP036264">
    <property type="protein sequence ID" value="QEG02411.1"/>
    <property type="molecule type" value="Genomic_DNA"/>
</dbReference>
<dbReference type="KEGG" id="smam:Mal15_65320"/>
<dbReference type="InterPro" id="IPR024607">
    <property type="entry name" value="Sulfatase_CS"/>
</dbReference>
<dbReference type="PROSITE" id="PS00523">
    <property type="entry name" value="SULFATASE_1"/>
    <property type="match status" value="1"/>
</dbReference>
<dbReference type="GO" id="GO:0046872">
    <property type="term" value="F:metal ion binding"/>
    <property type="evidence" value="ECO:0007669"/>
    <property type="project" value="UniProtKB-KW"/>
</dbReference>
<comment type="similarity">
    <text evidence="1">Belongs to the sulfatase family.</text>
</comment>
<accession>A0A5B9MQC2</accession>
<protein>
    <submittedName>
        <fullName evidence="6">Arylsulfatase</fullName>
        <ecNumber evidence="6">3.1.6.1</ecNumber>
    </submittedName>
</protein>
<dbReference type="CDD" id="cd16146">
    <property type="entry name" value="ARS_like"/>
    <property type="match status" value="1"/>
</dbReference>
<keyword evidence="2" id="KW-0479">Metal-binding</keyword>
<dbReference type="EC" id="3.1.6.1" evidence="6"/>
<dbReference type="InterPro" id="IPR050738">
    <property type="entry name" value="Sulfatase"/>
</dbReference>
<reference evidence="6 7" key="1">
    <citation type="submission" date="2019-02" db="EMBL/GenBank/DDBJ databases">
        <title>Planctomycetal bacteria perform biofilm scaping via a novel small molecule.</title>
        <authorList>
            <person name="Jeske O."/>
            <person name="Boedeker C."/>
            <person name="Wiegand S."/>
            <person name="Breitling P."/>
            <person name="Kallscheuer N."/>
            <person name="Jogler M."/>
            <person name="Rohde M."/>
            <person name="Petersen J."/>
            <person name="Medema M.H."/>
            <person name="Surup F."/>
            <person name="Jogler C."/>
        </authorList>
    </citation>
    <scope>NUCLEOTIDE SEQUENCE [LARGE SCALE GENOMIC DNA]</scope>
    <source>
        <strain evidence="6 7">Mal15</strain>
    </source>
</reference>
<gene>
    <name evidence="6" type="primary">atsA_85</name>
    <name evidence="6" type="ORF">Mal15_65320</name>
</gene>
<dbReference type="GO" id="GO:0006418">
    <property type="term" value="P:tRNA aminoacylation for protein translation"/>
    <property type="evidence" value="ECO:0007669"/>
    <property type="project" value="InterPro"/>
</dbReference>
<evidence type="ECO:0000259" key="5">
    <source>
        <dbReference type="Pfam" id="PF00884"/>
    </source>
</evidence>
<proteinExistence type="inferred from homology"/>
<dbReference type="Gene3D" id="3.40.720.10">
    <property type="entry name" value="Alkaline Phosphatase, subunit A"/>
    <property type="match status" value="1"/>
</dbReference>
<keyword evidence="4" id="KW-0106">Calcium</keyword>
<keyword evidence="7" id="KW-1185">Reference proteome</keyword>
<dbReference type="PANTHER" id="PTHR42693:SF53">
    <property type="entry name" value="ENDO-4-O-SULFATASE"/>
    <property type="match status" value="1"/>
</dbReference>
<sequence length="566" mass="62756">MFASDRPNVILIMSDDQGVGDYGFMGNTVIRTPALDAMHARSGFLSRFYVSPVCAPTRASLMTGRYNYRTRCVDTYLGRAMMDADEVTLAECLRDAGYRTGIYGKWHLGDNYPMRAMDQGFRESLLHRGGGIGQPSDPIGAEGKYTDPVLFKNGEEVAMQGYCTDIFFGAAMDFISNSAASNEPFFTYIATNAPHGPFDDVPTELYEEYKNTDLSPLLVSPLPEKRREAEFDKLARIAAMITNIDDNVARLFAKLDELGVTDNTIVIYLNDNGPNSMRYVGEMRGMKTHVDDGGIRSPLVMHWPARISAGTMSTQLCAHIDVMPTILDACQVPLPASRKIDGRSFLPLLTNGDAEWPTRQVVFQAHRGNVPQRFNHFAIHENPWKLVHPSGFGRERVAGEAKLELYNLEEDPRQLDDVAAKYPEIARRLTQAYEDWFADVSMSRHDNFAPPRIVIGTEHEPETVLTRQDWRHVSGRPWGGASNGFWLLNASQAGEYEVEIILDSGDYPSGTATVTAGNAVGQCEIVAGKQRGHRTTLALPKGDISLSVELTLGEQTLGPHQVVLTR</sequence>
<dbReference type="GO" id="GO:0005524">
    <property type="term" value="F:ATP binding"/>
    <property type="evidence" value="ECO:0007669"/>
    <property type="project" value="InterPro"/>
</dbReference>
<evidence type="ECO:0000256" key="4">
    <source>
        <dbReference type="ARBA" id="ARBA00022837"/>
    </source>
</evidence>
<name>A0A5B9MQC2_9BACT</name>
<evidence type="ECO:0000256" key="1">
    <source>
        <dbReference type="ARBA" id="ARBA00008779"/>
    </source>
</evidence>
<dbReference type="InterPro" id="IPR001412">
    <property type="entry name" value="aa-tRNA-synth_I_CS"/>
</dbReference>
<dbReference type="PROSITE" id="PS00178">
    <property type="entry name" value="AA_TRNA_LIGASE_I"/>
    <property type="match status" value="1"/>
</dbReference>
<evidence type="ECO:0000313" key="7">
    <source>
        <dbReference type="Proteomes" id="UP000321353"/>
    </source>
</evidence>
<dbReference type="Proteomes" id="UP000321353">
    <property type="component" value="Chromosome"/>
</dbReference>
<dbReference type="FunFam" id="3.40.720.10:FF:000070">
    <property type="entry name" value="Arylsulfatase A"/>
    <property type="match status" value="1"/>
</dbReference>
<dbReference type="GO" id="GO:0004065">
    <property type="term" value="F:arylsulfatase activity"/>
    <property type="evidence" value="ECO:0007669"/>
    <property type="project" value="UniProtKB-EC"/>
</dbReference>